<dbReference type="PANTHER" id="PTHR30569">
    <property type="entry name" value="CYTOSINE TRANSPORTER CODB"/>
    <property type="match status" value="1"/>
</dbReference>
<gene>
    <name evidence="7" type="ORF">BGP84_10620</name>
</gene>
<dbReference type="OrthoDB" id="5487344at2"/>
<dbReference type="RefSeq" id="WP_103446937.1">
    <property type="nucleotide sequence ID" value="NZ_MINH01000019.1"/>
</dbReference>
<feature type="transmembrane region" description="Helical" evidence="6">
    <location>
        <begin position="390"/>
        <end position="407"/>
    </location>
</feature>
<protein>
    <submittedName>
        <fullName evidence="7">Cytosine permease</fullName>
    </submittedName>
</protein>
<dbReference type="Gene3D" id="1.10.4160.10">
    <property type="entry name" value="Hydantoin permease"/>
    <property type="match status" value="1"/>
</dbReference>
<feature type="transmembrane region" description="Helical" evidence="6">
    <location>
        <begin position="306"/>
        <end position="323"/>
    </location>
</feature>
<evidence type="ECO:0000256" key="3">
    <source>
        <dbReference type="ARBA" id="ARBA00022692"/>
    </source>
</evidence>
<evidence type="ECO:0000256" key="4">
    <source>
        <dbReference type="ARBA" id="ARBA00022989"/>
    </source>
</evidence>
<keyword evidence="3 6" id="KW-0812">Transmembrane</keyword>
<comment type="similarity">
    <text evidence="2">Belongs to the purine-cytosine permease (2.A.39) family.</text>
</comment>
<accession>A0A2S3X3J1</accession>
<feature type="transmembrane region" description="Helical" evidence="6">
    <location>
        <begin position="162"/>
        <end position="188"/>
    </location>
</feature>
<sequence>MSSPTEFPLCEAPPSSRKGLLPIAMVLFSFTFFTGTMFAGGKLGMAFNFVDMLWVAAIGNTLLALYAAALAFIASRSGLNTVLMGRFCFGEAGSRLSDFILGFAELGWYAWGTATVAIVLVKLLGLAGGFTVPLMVLFGLGFSITAIIGFKGLDLLSRVSVPLMFALLLVSMYIATADAGGFAGLAAVVPHETMTFSAAVTMVFGTFASGATQATNWTRLSRSGRVAVVASIVAFLLGNGLMVVAGAWCAMVYQQADIVEVMMLQGLSFAAVVMLCLNLWTIQGPTIYNVSAAACHLLRSERRRTATLVAAAVGIVLAIGGMYEMLIPFLVLLGSIIPPVGGVIMADFWYRHRGKYPALASVQLPRYNLLGLGAYALGAVLAYASPWVAPLVGIGASALCYIVLLEISGRRRALGQAGVEP</sequence>
<keyword evidence="4 6" id="KW-1133">Transmembrane helix</keyword>
<keyword evidence="5 6" id="KW-0472">Membrane</keyword>
<dbReference type="Proteomes" id="UP000237230">
    <property type="component" value="Unassembled WGS sequence"/>
</dbReference>
<dbReference type="NCBIfam" id="NF008241">
    <property type="entry name" value="PRK11017.1"/>
    <property type="match status" value="1"/>
</dbReference>
<evidence type="ECO:0000313" key="7">
    <source>
        <dbReference type="EMBL" id="POG10160.1"/>
    </source>
</evidence>
<name>A0A2S3X3J1_PSEPU</name>
<dbReference type="InterPro" id="IPR030191">
    <property type="entry name" value="CodB"/>
</dbReference>
<dbReference type="GO" id="GO:0005886">
    <property type="term" value="C:plasma membrane"/>
    <property type="evidence" value="ECO:0007669"/>
    <property type="project" value="TreeGrafter"/>
</dbReference>
<dbReference type="GO" id="GO:0015209">
    <property type="term" value="F:cytosine transmembrane transporter activity"/>
    <property type="evidence" value="ECO:0007669"/>
    <property type="project" value="InterPro"/>
</dbReference>
<reference evidence="7 8" key="1">
    <citation type="submission" date="2016-08" db="EMBL/GenBank/DDBJ databases">
        <authorList>
            <person name="Seilhamer J.J."/>
        </authorList>
    </citation>
    <scope>NUCLEOTIDE SEQUENCE [LARGE SCALE GENOMIC DNA]</scope>
    <source>
        <strain evidence="7 8">KH-21-114</strain>
    </source>
</reference>
<dbReference type="Pfam" id="PF02133">
    <property type="entry name" value="Transp_cyt_pur"/>
    <property type="match status" value="1"/>
</dbReference>
<feature type="transmembrane region" description="Helical" evidence="6">
    <location>
        <begin position="259"/>
        <end position="280"/>
    </location>
</feature>
<feature type="transmembrane region" description="Helical" evidence="6">
    <location>
        <begin position="96"/>
        <end position="121"/>
    </location>
</feature>
<dbReference type="InterPro" id="IPR001248">
    <property type="entry name" value="Pur-cyt_permease"/>
</dbReference>
<evidence type="ECO:0000256" key="1">
    <source>
        <dbReference type="ARBA" id="ARBA00004141"/>
    </source>
</evidence>
<organism evidence="7 8">
    <name type="scientific">Pseudomonas putida</name>
    <name type="common">Arthrobacter siderocapsulatus</name>
    <dbReference type="NCBI Taxonomy" id="303"/>
    <lineage>
        <taxon>Bacteria</taxon>
        <taxon>Pseudomonadati</taxon>
        <taxon>Pseudomonadota</taxon>
        <taxon>Gammaproteobacteria</taxon>
        <taxon>Pseudomonadales</taxon>
        <taxon>Pseudomonadaceae</taxon>
        <taxon>Pseudomonas</taxon>
    </lineage>
</organism>
<feature type="transmembrane region" description="Helical" evidence="6">
    <location>
        <begin position="52"/>
        <end position="75"/>
    </location>
</feature>
<comment type="subcellular location">
    <subcellularLocation>
        <location evidence="1">Membrane</location>
        <topology evidence="1">Multi-pass membrane protein</topology>
    </subcellularLocation>
</comment>
<feature type="transmembrane region" description="Helical" evidence="6">
    <location>
        <begin position="329"/>
        <end position="346"/>
    </location>
</feature>
<dbReference type="CDD" id="cd11484">
    <property type="entry name" value="SLC-NCS1sbd_CobB-like"/>
    <property type="match status" value="1"/>
</dbReference>
<evidence type="ECO:0000256" key="6">
    <source>
        <dbReference type="SAM" id="Phobius"/>
    </source>
</evidence>
<comment type="caution">
    <text evidence="7">The sequence shown here is derived from an EMBL/GenBank/DDBJ whole genome shotgun (WGS) entry which is preliminary data.</text>
</comment>
<feature type="transmembrane region" description="Helical" evidence="6">
    <location>
        <begin position="367"/>
        <end position="384"/>
    </location>
</feature>
<feature type="transmembrane region" description="Helical" evidence="6">
    <location>
        <begin position="226"/>
        <end position="253"/>
    </location>
</feature>
<proteinExistence type="inferred from homology"/>
<dbReference type="PANTHER" id="PTHR30569:SF0">
    <property type="entry name" value="CYTOSINE PERMEASE"/>
    <property type="match status" value="1"/>
</dbReference>
<dbReference type="EMBL" id="MINH01000019">
    <property type="protein sequence ID" value="POG10160.1"/>
    <property type="molecule type" value="Genomic_DNA"/>
</dbReference>
<evidence type="ECO:0000256" key="5">
    <source>
        <dbReference type="ARBA" id="ARBA00023136"/>
    </source>
</evidence>
<feature type="transmembrane region" description="Helical" evidence="6">
    <location>
        <begin position="127"/>
        <end position="150"/>
    </location>
</feature>
<reference evidence="7 8" key="2">
    <citation type="submission" date="2018-03" db="EMBL/GenBank/DDBJ databases">
        <title>Draft genome of Pseudomonas putida strain KH-21-114.</title>
        <authorList>
            <person name="Yoshizawa S."/>
            <person name="Khan N.H."/>
            <person name="Nishimura M."/>
            <person name="Chiura H.X."/>
            <person name="Ogura Y."/>
            <person name="Hayashi T."/>
            <person name="Kogure K."/>
        </authorList>
    </citation>
    <scope>NUCLEOTIDE SEQUENCE [LARGE SCALE GENOMIC DNA]</scope>
    <source>
        <strain evidence="7 8">KH-21-114</strain>
    </source>
</reference>
<evidence type="ECO:0000313" key="8">
    <source>
        <dbReference type="Proteomes" id="UP000237230"/>
    </source>
</evidence>
<dbReference type="AlphaFoldDB" id="A0A2S3X3J1"/>
<feature type="transmembrane region" description="Helical" evidence="6">
    <location>
        <begin position="20"/>
        <end position="40"/>
    </location>
</feature>
<evidence type="ECO:0000256" key="2">
    <source>
        <dbReference type="ARBA" id="ARBA00008974"/>
    </source>
</evidence>